<accession>A0A1G6PKE2</accession>
<organism evidence="1 2">
    <name type="scientific">Terribacillus halophilus</name>
    <dbReference type="NCBI Taxonomy" id="361279"/>
    <lineage>
        <taxon>Bacteria</taxon>
        <taxon>Bacillati</taxon>
        <taxon>Bacillota</taxon>
        <taxon>Bacilli</taxon>
        <taxon>Bacillales</taxon>
        <taxon>Bacillaceae</taxon>
        <taxon>Terribacillus</taxon>
    </lineage>
</organism>
<proteinExistence type="predicted"/>
<dbReference type="AlphaFoldDB" id="A0A1G6PKE2"/>
<dbReference type="Proteomes" id="UP000198666">
    <property type="component" value="Unassembled WGS sequence"/>
</dbReference>
<dbReference type="STRING" id="361279.SAMN05421663_104166"/>
<evidence type="ECO:0000313" key="2">
    <source>
        <dbReference type="Proteomes" id="UP000198666"/>
    </source>
</evidence>
<dbReference type="OrthoDB" id="2988796at2"/>
<keyword evidence="2" id="KW-1185">Reference proteome</keyword>
<gene>
    <name evidence="1" type="ORF">SAMN05421663_104166</name>
</gene>
<protein>
    <submittedName>
        <fullName evidence="1">Uncharacterized protein</fullName>
    </submittedName>
</protein>
<name>A0A1G6PKE2_9BACI</name>
<dbReference type="RefSeq" id="WP_093726962.1">
    <property type="nucleotide sequence ID" value="NZ_FMZB01000004.1"/>
</dbReference>
<sequence length="258" mass="29836">MEKFSLDSMKIKSSWFTGGKQSMFQKMGKDEGLNLYLQLFRFRVHQGDINEHNFIFSVSELRQYSKVNMTKKLSHKQILDMLIKMEKLGIIKNHKAKWATYTDSDGKVLADKIIKLEATDVPKTKRVEEKDMPITEDDIYISIEFAMVEHIYGNGLFSKDLSIFYLIRRLSNSSERKAWMNINTMESWLGYGDESITKSLVALNKLGIVATRVRKNGLQDKYEHYPVFGGVRGISEHVKMMGSSQKSFLKRHKSKQSA</sequence>
<reference evidence="2" key="1">
    <citation type="submission" date="2016-10" db="EMBL/GenBank/DDBJ databases">
        <authorList>
            <person name="Varghese N."/>
            <person name="Submissions S."/>
        </authorList>
    </citation>
    <scope>NUCLEOTIDE SEQUENCE [LARGE SCALE GENOMIC DNA]</scope>
    <source>
        <strain evidence="2">DSM 21620</strain>
    </source>
</reference>
<evidence type="ECO:0000313" key="1">
    <source>
        <dbReference type="EMBL" id="SDC80700.1"/>
    </source>
</evidence>
<dbReference type="EMBL" id="FMZB01000004">
    <property type="protein sequence ID" value="SDC80700.1"/>
    <property type="molecule type" value="Genomic_DNA"/>
</dbReference>